<proteinExistence type="predicted"/>
<dbReference type="EMBL" id="BJZU01000136">
    <property type="protein sequence ID" value="GEP07109.1"/>
    <property type="molecule type" value="Genomic_DNA"/>
</dbReference>
<reference evidence="4" key="4">
    <citation type="submission" date="2023-01" db="EMBL/GenBank/DDBJ databases">
        <title>Draft genome sequence of Methylobacterium oxalidis strain NBRC 107715.</title>
        <authorList>
            <person name="Sun Q."/>
            <person name="Mori K."/>
        </authorList>
    </citation>
    <scope>NUCLEOTIDE SEQUENCE</scope>
    <source>
        <strain evidence="4">NBRC 107715</strain>
    </source>
</reference>
<dbReference type="Pfam" id="PF03033">
    <property type="entry name" value="Glyco_transf_28"/>
    <property type="match status" value="1"/>
</dbReference>
<dbReference type="InterPro" id="IPR050426">
    <property type="entry name" value="Glycosyltransferase_28"/>
</dbReference>
<keyword evidence="3" id="KW-0808">Transferase</keyword>
<evidence type="ECO:0000313" key="5">
    <source>
        <dbReference type="Proteomes" id="UP000321960"/>
    </source>
</evidence>
<dbReference type="CDD" id="cd03784">
    <property type="entry name" value="GT1_Gtf-like"/>
    <property type="match status" value="1"/>
</dbReference>
<evidence type="ECO:0000259" key="2">
    <source>
        <dbReference type="Pfam" id="PF06722"/>
    </source>
</evidence>
<organism evidence="3 5">
    <name type="scientific">Methylobacterium oxalidis</name>
    <dbReference type="NCBI Taxonomy" id="944322"/>
    <lineage>
        <taxon>Bacteria</taxon>
        <taxon>Pseudomonadati</taxon>
        <taxon>Pseudomonadota</taxon>
        <taxon>Alphaproteobacteria</taxon>
        <taxon>Hyphomicrobiales</taxon>
        <taxon>Methylobacteriaceae</taxon>
        <taxon>Methylobacterium</taxon>
    </lineage>
</organism>
<dbReference type="PANTHER" id="PTHR48050">
    <property type="entry name" value="STEROL 3-BETA-GLUCOSYLTRANSFERASE"/>
    <property type="match status" value="1"/>
</dbReference>
<keyword evidence="6" id="KW-1185">Reference proteome</keyword>
<dbReference type="GO" id="GO:0016758">
    <property type="term" value="F:hexosyltransferase activity"/>
    <property type="evidence" value="ECO:0007669"/>
    <property type="project" value="InterPro"/>
</dbReference>
<dbReference type="SUPFAM" id="SSF53756">
    <property type="entry name" value="UDP-Glycosyltransferase/glycogen phosphorylase"/>
    <property type="match status" value="1"/>
</dbReference>
<dbReference type="Pfam" id="PF06722">
    <property type="entry name" value="EryCIII-like_C"/>
    <property type="match status" value="1"/>
</dbReference>
<accession>A0A512JB62</accession>
<dbReference type="RefSeq" id="WP_147028598.1">
    <property type="nucleotide sequence ID" value="NZ_BJZU01000136.1"/>
</dbReference>
<dbReference type="EMBL" id="BSPK01000097">
    <property type="protein sequence ID" value="GLS66176.1"/>
    <property type="molecule type" value="Genomic_DNA"/>
</dbReference>
<dbReference type="OrthoDB" id="9805366at2"/>
<protein>
    <submittedName>
        <fullName evidence="3">Rhamnosyltransferase subunit B</fullName>
    </submittedName>
</protein>
<feature type="domain" description="Erythromycin biosynthesis protein CIII-like C-terminal" evidence="2">
    <location>
        <begin position="288"/>
        <end position="398"/>
    </location>
</feature>
<reference evidence="4" key="1">
    <citation type="journal article" date="2014" name="Int. J. Syst. Evol. Microbiol.">
        <title>Complete genome of a new Firmicutes species belonging to the dominant human colonic microbiota ('Ruminococcus bicirculans') reveals two chromosomes and a selective capacity to utilize plant glucans.</title>
        <authorList>
            <consortium name="NISC Comparative Sequencing Program"/>
            <person name="Wegmann U."/>
            <person name="Louis P."/>
            <person name="Goesmann A."/>
            <person name="Henrissat B."/>
            <person name="Duncan S.H."/>
            <person name="Flint H.J."/>
        </authorList>
    </citation>
    <scope>NUCLEOTIDE SEQUENCE</scope>
    <source>
        <strain evidence="4">NBRC 107715</strain>
    </source>
</reference>
<dbReference type="InterPro" id="IPR002213">
    <property type="entry name" value="UDP_glucos_trans"/>
</dbReference>
<dbReference type="GO" id="GO:0033072">
    <property type="term" value="P:vancomycin biosynthetic process"/>
    <property type="evidence" value="ECO:0007669"/>
    <property type="project" value="UniProtKB-ARBA"/>
</dbReference>
<dbReference type="Proteomes" id="UP001156856">
    <property type="component" value="Unassembled WGS sequence"/>
</dbReference>
<dbReference type="GO" id="GO:0005975">
    <property type="term" value="P:carbohydrate metabolic process"/>
    <property type="evidence" value="ECO:0007669"/>
    <property type="project" value="InterPro"/>
</dbReference>
<comment type="caution">
    <text evidence="3">The sequence shown here is derived from an EMBL/GenBank/DDBJ whole genome shotgun (WGS) entry which is preliminary data.</text>
</comment>
<dbReference type="PANTHER" id="PTHR48050:SF13">
    <property type="entry name" value="STEROL 3-BETA-GLUCOSYLTRANSFERASE UGT80A2"/>
    <property type="match status" value="1"/>
</dbReference>
<evidence type="ECO:0000313" key="6">
    <source>
        <dbReference type="Proteomes" id="UP001156856"/>
    </source>
</evidence>
<evidence type="ECO:0000259" key="1">
    <source>
        <dbReference type="Pfam" id="PF03033"/>
    </source>
</evidence>
<reference evidence="6" key="2">
    <citation type="journal article" date="2019" name="Int. J. Syst. Evol. Microbiol.">
        <title>The Global Catalogue of Microorganisms (GCM) 10K type strain sequencing project: providing services to taxonomists for standard genome sequencing and annotation.</title>
        <authorList>
            <consortium name="The Broad Institute Genomics Platform"/>
            <consortium name="The Broad Institute Genome Sequencing Center for Infectious Disease"/>
            <person name="Wu L."/>
            <person name="Ma J."/>
        </authorList>
    </citation>
    <scope>NUCLEOTIDE SEQUENCE [LARGE SCALE GENOMIC DNA]</scope>
    <source>
        <strain evidence="6">NBRC 107715</strain>
    </source>
</reference>
<dbReference type="InterPro" id="IPR004276">
    <property type="entry name" value="GlycoTrans_28_N"/>
</dbReference>
<feature type="domain" description="Glycosyltransferase family 28 N-terminal" evidence="1">
    <location>
        <begin position="3"/>
        <end position="133"/>
    </location>
</feature>
<evidence type="ECO:0000313" key="3">
    <source>
        <dbReference type="EMBL" id="GEP07109.1"/>
    </source>
</evidence>
<dbReference type="Proteomes" id="UP000321960">
    <property type="component" value="Unassembled WGS sequence"/>
</dbReference>
<dbReference type="Gene3D" id="3.40.50.2000">
    <property type="entry name" value="Glycogen Phosphorylase B"/>
    <property type="match status" value="2"/>
</dbReference>
<evidence type="ECO:0000313" key="4">
    <source>
        <dbReference type="EMBL" id="GLS66176.1"/>
    </source>
</evidence>
<dbReference type="InterPro" id="IPR010610">
    <property type="entry name" value="EryCIII-like_C"/>
</dbReference>
<dbReference type="AlphaFoldDB" id="A0A512JB62"/>
<dbReference type="GO" id="GO:0008194">
    <property type="term" value="F:UDP-glycosyltransferase activity"/>
    <property type="evidence" value="ECO:0007669"/>
    <property type="project" value="InterPro"/>
</dbReference>
<reference evidence="3 5" key="3">
    <citation type="submission" date="2019-07" db="EMBL/GenBank/DDBJ databases">
        <title>Whole genome shotgun sequence of Methylobacterium oxalidis NBRC 107715.</title>
        <authorList>
            <person name="Hosoyama A."/>
            <person name="Uohara A."/>
            <person name="Ohji S."/>
            <person name="Ichikawa N."/>
        </authorList>
    </citation>
    <scope>NUCLEOTIDE SEQUENCE [LARGE SCALE GENOMIC DNA]</scope>
    <source>
        <strain evidence="3 5">NBRC 107715</strain>
    </source>
</reference>
<name>A0A512JB62_9HYPH</name>
<sequence>MKIFLVAIGSHGDVLPFIALAAELKQRGRAVTLAAPAPFAALAARAGIPFHALGTQEDFDRFAAEPDLWRPWRGVEAAFRSISALTEPTYRWLAANWQPGAGLVVASTLSLGARVAQDSLGLPLVTLHVMPMLLESRHAPPVLPGLRLPRFLPPEFQHWIGRGADKYVINPAALPALNTFRASLGLPPVRRLRHWWNSPLRVLLTVPSWYAPPQPDWPDQVVQVGFPLADRFGDAADLTPAVARFLEQGDAPLAFTYGSAMRQGRSFFETAVRVCIRLGRRGILLAPQAGQVPSDLPPQVLHVPYAPFSRLLPPCSALIHHGGVGTVAQALAAGIPQLVVPVAFDHFDEAERLTRLNFGATLSRRRFTPARAAEEICRLLSTPEIQQACVAAKDLMKAEGGVSTACDAIEALCPIAV</sequence>
<gene>
    <name evidence="3" type="primary">rhlB_2</name>
    <name evidence="4" type="ORF">GCM10007888_45580</name>
    <name evidence="3" type="ORF">MOX02_51470</name>
</gene>